<dbReference type="Proteomes" id="UP001190700">
    <property type="component" value="Unassembled WGS sequence"/>
</dbReference>
<comment type="similarity">
    <text evidence="2 7">Belongs to the SRP14 family.</text>
</comment>
<evidence type="ECO:0000256" key="1">
    <source>
        <dbReference type="ARBA" id="ARBA00004496"/>
    </source>
</evidence>
<sequence length="122" mass="13888">MFVDADKFLNELHKLYERNKTSGTVYVTTKRSNLKPTPKRKSKEAVPEPVMLIRATDGKRKISAAISAKEHVRFQTACITLQKAHMDSLKKREREKKKKGKVKPRTAKLNTVSYAYPLGCSP</sequence>
<dbReference type="GO" id="GO:0006614">
    <property type="term" value="P:SRP-dependent cotranslational protein targeting to membrane"/>
    <property type="evidence" value="ECO:0007669"/>
    <property type="project" value="UniProtKB-UniRule"/>
</dbReference>
<evidence type="ECO:0000313" key="10">
    <source>
        <dbReference type="Proteomes" id="UP001190700"/>
    </source>
</evidence>
<evidence type="ECO:0000256" key="4">
    <source>
        <dbReference type="ARBA" id="ARBA00022884"/>
    </source>
</evidence>
<evidence type="ECO:0000313" key="9">
    <source>
        <dbReference type="EMBL" id="KAK3249269.1"/>
    </source>
</evidence>
<dbReference type="InterPro" id="IPR003210">
    <property type="entry name" value="Signal_recog_particle_SRP14"/>
</dbReference>
<keyword evidence="5 7" id="KW-0733">Signal recognition particle</keyword>
<gene>
    <name evidence="9" type="ORF">CYMTET_41299</name>
</gene>
<reference evidence="9 10" key="1">
    <citation type="journal article" date="2015" name="Genome Biol. Evol.">
        <title>Comparative Genomics of a Bacterivorous Green Alga Reveals Evolutionary Causalities and Consequences of Phago-Mixotrophic Mode of Nutrition.</title>
        <authorList>
            <person name="Burns J.A."/>
            <person name="Paasch A."/>
            <person name="Narechania A."/>
            <person name="Kim E."/>
        </authorList>
    </citation>
    <scope>NUCLEOTIDE SEQUENCE [LARGE SCALE GENOMIC DNA]</scope>
    <source>
        <strain evidence="9 10">PLY_AMNH</strain>
    </source>
</reference>
<feature type="region of interest" description="Disordered" evidence="8">
    <location>
        <begin position="88"/>
        <end position="107"/>
    </location>
</feature>
<dbReference type="PANTHER" id="PTHR12013">
    <property type="entry name" value="SIGNAL RECOGNITION PARTICLE 14 KD PROTEIN"/>
    <property type="match status" value="1"/>
</dbReference>
<dbReference type="AlphaFoldDB" id="A0AAE0C7G3"/>
<keyword evidence="10" id="KW-1185">Reference proteome</keyword>
<dbReference type="GO" id="GO:0030942">
    <property type="term" value="F:endoplasmic reticulum signal peptide binding"/>
    <property type="evidence" value="ECO:0007669"/>
    <property type="project" value="UniProtKB-UniRule"/>
</dbReference>
<keyword evidence="3 7" id="KW-0963">Cytoplasm</keyword>
<dbReference type="GO" id="GO:0005786">
    <property type="term" value="C:signal recognition particle, endoplasmic reticulum targeting"/>
    <property type="evidence" value="ECO:0007669"/>
    <property type="project" value="UniProtKB-UniRule"/>
</dbReference>
<dbReference type="SUPFAM" id="SSF54762">
    <property type="entry name" value="Signal recognition particle alu RNA binding heterodimer, SRP9/14"/>
    <property type="match status" value="1"/>
</dbReference>
<evidence type="ECO:0000256" key="3">
    <source>
        <dbReference type="ARBA" id="ARBA00022490"/>
    </source>
</evidence>
<dbReference type="GO" id="GO:0008312">
    <property type="term" value="F:7S RNA binding"/>
    <property type="evidence" value="ECO:0007669"/>
    <property type="project" value="UniProtKB-UniRule"/>
</dbReference>
<protein>
    <recommendedName>
        <fullName evidence="7">Signal recognition particle 14 kDa protein</fullName>
        <shortName evidence="7">SRP14</shortName>
    </recommendedName>
</protein>
<evidence type="ECO:0000256" key="2">
    <source>
        <dbReference type="ARBA" id="ARBA00010349"/>
    </source>
</evidence>
<keyword evidence="4 7" id="KW-0694">RNA-binding</keyword>
<accession>A0AAE0C7G3</accession>
<dbReference type="InterPro" id="IPR009018">
    <property type="entry name" value="Signal_recog_particle_SRP9/14"/>
</dbReference>
<comment type="subunit">
    <text evidence="7">Heterodimer with SRP9; binds RNA as heterodimer. Component of a signal recognition particle (SRP) complex that consists of a 7SL RNA molecule of 300 nucleotides and six protein subunits: SRP72, SRP68, SRP54, SRP19, SRP14 and SRP9.</text>
</comment>
<evidence type="ECO:0000256" key="5">
    <source>
        <dbReference type="ARBA" id="ARBA00023135"/>
    </source>
</evidence>
<keyword evidence="6 7" id="KW-0687">Ribonucleoprotein</keyword>
<dbReference type="Gene3D" id="3.30.720.10">
    <property type="entry name" value="Signal recognition particle alu RNA binding heterodimer, srp9/1"/>
    <property type="match status" value="1"/>
</dbReference>
<comment type="caution">
    <text evidence="9">The sequence shown here is derived from an EMBL/GenBank/DDBJ whole genome shotgun (WGS) entry which is preliminary data.</text>
</comment>
<comment type="function">
    <text evidence="7">Component of the signal recognition particle (SRP) complex, a ribonucleoprotein complex that mediates the cotranslational targeting of secretory and membrane proteins to the endoplasmic reticulum (ER). SRP9 together with SRP14 and the Alu portion of the SRP RNA, constitutes the elongation arrest domain of SRP. The complex of SRP9 and SRP14 is required for SRP RNA binding.</text>
</comment>
<name>A0AAE0C7G3_9CHLO</name>
<dbReference type="Pfam" id="PF02290">
    <property type="entry name" value="SRP14"/>
    <property type="match status" value="1"/>
</dbReference>
<evidence type="ECO:0000256" key="8">
    <source>
        <dbReference type="SAM" id="MobiDB-lite"/>
    </source>
</evidence>
<proteinExistence type="inferred from homology"/>
<evidence type="ECO:0000256" key="7">
    <source>
        <dbReference type="RuleBase" id="RU368100"/>
    </source>
</evidence>
<organism evidence="9 10">
    <name type="scientific">Cymbomonas tetramitiformis</name>
    <dbReference type="NCBI Taxonomy" id="36881"/>
    <lineage>
        <taxon>Eukaryota</taxon>
        <taxon>Viridiplantae</taxon>
        <taxon>Chlorophyta</taxon>
        <taxon>Pyramimonadophyceae</taxon>
        <taxon>Pyramimonadales</taxon>
        <taxon>Pyramimonadaceae</taxon>
        <taxon>Cymbomonas</taxon>
    </lineage>
</organism>
<comment type="subcellular location">
    <subcellularLocation>
        <location evidence="1 7">Cytoplasm</location>
    </subcellularLocation>
</comment>
<dbReference type="EMBL" id="LGRX02027488">
    <property type="protein sequence ID" value="KAK3249269.1"/>
    <property type="molecule type" value="Genomic_DNA"/>
</dbReference>
<evidence type="ECO:0000256" key="6">
    <source>
        <dbReference type="ARBA" id="ARBA00023274"/>
    </source>
</evidence>
<feature type="compositionally biased region" description="Basic residues" evidence="8">
    <location>
        <begin position="93"/>
        <end position="106"/>
    </location>
</feature>